<dbReference type="InterPro" id="IPR000905">
    <property type="entry name" value="Gcp-like_dom"/>
</dbReference>
<dbReference type="SUPFAM" id="SSF53067">
    <property type="entry name" value="Actin-like ATPase domain"/>
    <property type="match status" value="1"/>
</dbReference>
<evidence type="ECO:0000313" key="3">
    <source>
        <dbReference type="Proteomes" id="UP000038011"/>
    </source>
</evidence>
<dbReference type="PANTHER" id="PTHR11735:SF11">
    <property type="entry name" value="TRNA THREONYLCARBAMOYLADENOSINE BIOSYNTHESIS PROTEIN TSAB"/>
    <property type="match status" value="1"/>
</dbReference>
<comment type="caution">
    <text evidence="2">The sequence shown here is derived from an EMBL/GenBank/DDBJ whole genome shotgun (WGS) entry which is preliminary data.</text>
</comment>
<protein>
    <recommendedName>
        <fullName evidence="1">Gcp-like domain-containing protein</fullName>
    </recommendedName>
</protein>
<accession>A0A0M9GNA8</accession>
<keyword evidence="3" id="KW-1185">Reference proteome</keyword>
<dbReference type="GO" id="GO:0002949">
    <property type="term" value="P:tRNA threonylcarbamoyladenosine modification"/>
    <property type="evidence" value="ECO:0007669"/>
    <property type="project" value="InterPro"/>
</dbReference>
<dbReference type="OrthoDB" id="9809995at2"/>
<reference evidence="2 3" key="1">
    <citation type="submission" date="2015-01" db="EMBL/GenBank/DDBJ databases">
        <title>Ahrensia donghaiensis sp. nov., a novel dimethylsulphoniopropionate-cleavage bacterium isolated from seawater and emended descriptions of the genus Ahrensia and Ahrensia kielensis.</title>
        <authorList>
            <person name="Liu J."/>
        </authorList>
    </citation>
    <scope>NUCLEOTIDE SEQUENCE [LARGE SCALE GENOMIC DNA]</scope>
    <source>
        <strain evidence="2 3">LZD062</strain>
    </source>
</reference>
<name>A0A0M9GNA8_9HYPH</name>
<dbReference type="RefSeq" id="WP_053998444.1">
    <property type="nucleotide sequence ID" value="NZ_JXMU01000007.1"/>
</dbReference>
<dbReference type="Proteomes" id="UP000038011">
    <property type="component" value="Unassembled WGS sequence"/>
</dbReference>
<dbReference type="AlphaFoldDB" id="A0A0M9GNA8"/>
<proteinExistence type="predicted"/>
<evidence type="ECO:0000313" key="2">
    <source>
        <dbReference type="EMBL" id="KPB01917.1"/>
    </source>
</evidence>
<dbReference type="GO" id="GO:0005829">
    <property type="term" value="C:cytosol"/>
    <property type="evidence" value="ECO:0007669"/>
    <property type="project" value="TreeGrafter"/>
</dbReference>
<dbReference type="InterPro" id="IPR022496">
    <property type="entry name" value="T6A_TsaB"/>
</dbReference>
<sequence length="223" mass="23494">MTILAIDTAANFCAACLYDPHSQKVLAQKSEDLGRGHAERLLYLIDACFTHAQLSPQDLTRVAVSVGPGSFTGIRVGVASARGLALAVKVPVVGVTTFSAIADEYLAKAPIGDFAVLLKGGRGQIFAQKFSKAGDEDQTPFIITDAGDSKMCEPLENLHSFIGNAADDFDEARAVAGFDRATGNIQTYAKLGATSTLPPKPLYLRSADAKINANFALPYAAVT</sequence>
<gene>
    <name evidence="2" type="ORF">SU32_06015</name>
</gene>
<evidence type="ECO:0000259" key="1">
    <source>
        <dbReference type="Pfam" id="PF00814"/>
    </source>
</evidence>
<dbReference type="Gene3D" id="3.30.420.40">
    <property type="match status" value="2"/>
</dbReference>
<dbReference type="EMBL" id="JXMU01000007">
    <property type="protein sequence ID" value="KPB01917.1"/>
    <property type="molecule type" value="Genomic_DNA"/>
</dbReference>
<dbReference type="Pfam" id="PF00814">
    <property type="entry name" value="TsaD"/>
    <property type="match status" value="1"/>
</dbReference>
<organism evidence="2 3">
    <name type="scientific">Ahrensia marina</name>
    <dbReference type="NCBI Taxonomy" id="1514904"/>
    <lineage>
        <taxon>Bacteria</taxon>
        <taxon>Pseudomonadati</taxon>
        <taxon>Pseudomonadota</taxon>
        <taxon>Alphaproteobacteria</taxon>
        <taxon>Hyphomicrobiales</taxon>
        <taxon>Ahrensiaceae</taxon>
        <taxon>Ahrensia</taxon>
    </lineage>
</organism>
<dbReference type="STRING" id="1514904.SU32_06015"/>
<dbReference type="InterPro" id="IPR043129">
    <property type="entry name" value="ATPase_NBD"/>
</dbReference>
<feature type="domain" description="Gcp-like" evidence="1">
    <location>
        <begin position="33"/>
        <end position="134"/>
    </location>
</feature>
<dbReference type="PATRIC" id="fig|1514904.3.peg.3227"/>
<dbReference type="NCBIfam" id="TIGR03725">
    <property type="entry name" value="T6A_YeaZ"/>
    <property type="match status" value="1"/>
</dbReference>
<dbReference type="PANTHER" id="PTHR11735">
    <property type="entry name" value="TRNA N6-ADENOSINE THREONYLCARBAMOYLTRANSFERASE"/>
    <property type="match status" value="1"/>
</dbReference>